<organism evidence="17 18">
    <name type="scientific">Petrolisthes cinctipes</name>
    <name type="common">Flat porcelain crab</name>
    <dbReference type="NCBI Taxonomy" id="88211"/>
    <lineage>
        <taxon>Eukaryota</taxon>
        <taxon>Metazoa</taxon>
        <taxon>Ecdysozoa</taxon>
        <taxon>Arthropoda</taxon>
        <taxon>Crustacea</taxon>
        <taxon>Multicrustacea</taxon>
        <taxon>Malacostraca</taxon>
        <taxon>Eumalacostraca</taxon>
        <taxon>Eucarida</taxon>
        <taxon>Decapoda</taxon>
        <taxon>Pleocyemata</taxon>
        <taxon>Anomura</taxon>
        <taxon>Galatheoidea</taxon>
        <taxon>Porcellanidae</taxon>
        <taxon>Petrolisthes</taxon>
    </lineage>
</organism>
<dbReference type="InterPro" id="IPR017441">
    <property type="entry name" value="Protein_kinase_ATP_BS"/>
</dbReference>
<evidence type="ECO:0000256" key="14">
    <source>
        <dbReference type="SAM" id="MobiDB-lite"/>
    </source>
</evidence>
<dbReference type="Gene3D" id="3.30.200.20">
    <property type="entry name" value="Phosphorylase Kinase, domain 1"/>
    <property type="match status" value="2"/>
</dbReference>
<keyword evidence="9" id="KW-0418">Kinase</keyword>
<comment type="cofactor">
    <cofactor evidence="1">
        <name>Mg(2+)</name>
        <dbReference type="ChEBI" id="CHEBI:18420"/>
    </cofactor>
</comment>
<feature type="compositionally biased region" description="Low complexity" evidence="14">
    <location>
        <begin position="152"/>
        <end position="179"/>
    </location>
</feature>
<feature type="domain" description="AGC-kinase C-terminal" evidence="16">
    <location>
        <begin position="948"/>
        <end position="1017"/>
    </location>
</feature>
<dbReference type="SUPFAM" id="SSF56112">
    <property type="entry name" value="Protein kinase-like (PK-like)"/>
    <property type="match status" value="2"/>
</dbReference>
<comment type="similarity">
    <text evidence="2">Belongs to the protein kinase superfamily. AGC Ser/Thr protein kinase family. S6 kinase subfamily.</text>
</comment>
<feature type="region of interest" description="Disordered" evidence="14">
    <location>
        <begin position="1"/>
        <end position="588"/>
    </location>
</feature>
<dbReference type="FunFam" id="3.30.200.20:FF:000013">
    <property type="entry name" value="Ribosomal protein S6 kinase"/>
    <property type="match status" value="1"/>
</dbReference>
<dbReference type="InterPro" id="IPR017892">
    <property type="entry name" value="Pkinase_C"/>
</dbReference>
<feature type="compositionally biased region" description="Low complexity" evidence="14">
    <location>
        <begin position="196"/>
        <end position="396"/>
    </location>
</feature>
<dbReference type="PROSITE" id="PS50011">
    <property type="entry name" value="PROTEIN_KINASE_DOM"/>
    <property type="match status" value="2"/>
</dbReference>
<feature type="domain" description="Protein kinase" evidence="15">
    <location>
        <begin position="1050"/>
        <end position="1242"/>
    </location>
</feature>
<dbReference type="PROSITE" id="PS00108">
    <property type="entry name" value="PROTEIN_KINASE_ST"/>
    <property type="match status" value="2"/>
</dbReference>
<evidence type="ECO:0000256" key="9">
    <source>
        <dbReference type="ARBA" id="ARBA00022777"/>
    </source>
</evidence>
<evidence type="ECO:0000256" key="3">
    <source>
        <dbReference type="ARBA" id="ARBA00012513"/>
    </source>
</evidence>
<comment type="catalytic activity">
    <reaction evidence="11">
        <text>L-threonyl-[protein] + ATP = O-phospho-L-threonyl-[protein] + ADP + H(+)</text>
        <dbReference type="Rhea" id="RHEA:46608"/>
        <dbReference type="Rhea" id="RHEA-COMP:11060"/>
        <dbReference type="Rhea" id="RHEA-COMP:11605"/>
        <dbReference type="ChEBI" id="CHEBI:15378"/>
        <dbReference type="ChEBI" id="CHEBI:30013"/>
        <dbReference type="ChEBI" id="CHEBI:30616"/>
        <dbReference type="ChEBI" id="CHEBI:61977"/>
        <dbReference type="ChEBI" id="CHEBI:456216"/>
        <dbReference type="EC" id="2.7.11.1"/>
    </reaction>
</comment>
<dbReference type="GO" id="GO:0004674">
    <property type="term" value="F:protein serine/threonine kinase activity"/>
    <property type="evidence" value="ECO:0007669"/>
    <property type="project" value="UniProtKB-KW"/>
</dbReference>
<evidence type="ECO:0000313" key="18">
    <source>
        <dbReference type="Proteomes" id="UP001286313"/>
    </source>
</evidence>
<feature type="compositionally biased region" description="Low complexity" evidence="14">
    <location>
        <begin position="418"/>
        <end position="479"/>
    </location>
</feature>
<feature type="domain" description="Protein kinase" evidence="15">
    <location>
        <begin position="689"/>
        <end position="947"/>
    </location>
</feature>
<evidence type="ECO:0000256" key="13">
    <source>
        <dbReference type="PROSITE-ProRule" id="PRU10141"/>
    </source>
</evidence>
<dbReference type="InterPro" id="IPR008271">
    <property type="entry name" value="Ser/Thr_kinase_AS"/>
</dbReference>
<dbReference type="AlphaFoldDB" id="A0AAE1C060"/>
<dbReference type="InterPro" id="IPR041906">
    <property type="entry name" value="RSK_N"/>
</dbReference>
<evidence type="ECO:0000256" key="11">
    <source>
        <dbReference type="ARBA" id="ARBA00047899"/>
    </source>
</evidence>
<dbReference type="SMART" id="SM00220">
    <property type="entry name" value="S_TKc"/>
    <property type="match status" value="2"/>
</dbReference>
<evidence type="ECO:0000256" key="4">
    <source>
        <dbReference type="ARBA" id="ARBA00022527"/>
    </source>
</evidence>
<dbReference type="EMBL" id="JAWQEG010005293">
    <property type="protein sequence ID" value="KAK3858504.1"/>
    <property type="molecule type" value="Genomic_DNA"/>
</dbReference>
<dbReference type="CDD" id="cd22541">
    <property type="entry name" value="SP5_N"/>
    <property type="match status" value="1"/>
</dbReference>
<keyword evidence="6" id="KW-0808">Transferase</keyword>
<name>A0AAE1C060_PETCI</name>
<evidence type="ECO:0000256" key="6">
    <source>
        <dbReference type="ARBA" id="ARBA00022679"/>
    </source>
</evidence>
<dbReference type="InterPro" id="IPR000961">
    <property type="entry name" value="AGC-kinase_C"/>
</dbReference>
<proteinExistence type="inferred from homology"/>
<dbReference type="Gene3D" id="1.10.510.10">
    <property type="entry name" value="Transferase(Phosphotransferase) domain 1"/>
    <property type="match status" value="2"/>
</dbReference>
<dbReference type="SMART" id="SM00133">
    <property type="entry name" value="S_TK_X"/>
    <property type="match status" value="1"/>
</dbReference>
<sequence length="1242" mass="138836">MSPGRSVAPLVVSERPPSPRHGPITASPKMSSPTSPKNYPTSPHTRPTSPHTRPTSPHTRPSSPHTRPTSPHTLPTSPHTLPTSPHTRPTSPHTRPTSPHTRSTSPHTRSTSPRMRSTSPHTCSTSPKYFHYSPKNCPTSPNTHPNFHHTHPNSPHSHPNSPHSHPNSPHSYPNSPHSRSTFHTHPTSPHSRFTFHTYPTSPHTHPTSPHSHPTSPHTHPTSPYSHPTSPYSHPTSPYSHHTSPHTHPTSSYTHPTSPYTHPTSPYTHPTSSYTHPTSSYTHHTSPHTHPTSPHTHPTSPHTHPTSPHTHPTSPHTHPTSPHTHPTSPHTHPTSPHTHSTSTHTHPTSPHTHSTSTHTHPTSPHTHPTSPYTHPTSPYTHPTSPYTHHTSPHTHPTSLHKHPTSLHTHPTSLHKHPTSLHTHPTSHTHPISPHTHSTSPHTHPTSPHTHPTSPHTHPISPHAHPISPHTHPTSLHINPTNPHPHPTSPHTNPTSYKIRQTSHNPPPPKPPRLPPKPRSFPESPPECETFTYSRLPPPPPRLSNCEASKISRSKSEASSKKSSTSLPHPSPNETPVSKFPTEVPSPSKPMLMKTRKKILTTIAVNDYKKPQSGKKMVDEKMGFVWNTLTPLVPSLEDMEEEDEEDGEESSPLPLPYTLLQEADGEVNGTHEFEVCELVPEGHDKADSSQFELLKVLGQGSFGKVFLVRKISGQDTGTLYAMKVLKKATLKVRDRLRTKMERDILADVNHPFVVKLHYAFQTEGKLYLILDFLRGGDLFTRLSKEVMFTEEDVKFYLAELALALDHLHSIGVIYRDLKPENILLDADGHISLTDFGLCKESLEDQKTYSFCGTVEYMAPEVVNRRGHTTAADWWSFGVLLFEMLTGSLPFQGANRKDTMTMILKAKLGMPPYLSPEAQSLLRALFKRNPANRLGAGPKGVEDLKKHPFFVCIDWTKLYSKDIEPPFKPAVAKADDTFYFDQEFTTRTPRDSPGVPPSANAHQMFKGFSFVAPFLLDDQVDGLEMMQSHTTEKMPSLSKRLSGVKPTSILDEYDLFEEVGRGSYSVCRRCVHRASRQEYAVKIINKNTRDCQEEIEILYRYGHHLNIISLRDVYEDESHVYLVTEYMRGGELLDKILRQKFFSEREASAVLLTVTQAVRHLHQNGVVHRDLKPSNIMYADISGSPESLRICDFGFAKQLRAENGLLMTPCYTANFVAPEVLKKQGYDAACDIWSLGVLLYTMLAG</sequence>
<dbReference type="PROSITE" id="PS51285">
    <property type="entry name" value="AGC_KINASE_CTER"/>
    <property type="match status" value="1"/>
</dbReference>
<gene>
    <name evidence="17" type="ORF">Pcinc_035309</name>
</gene>
<keyword evidence="5" id="KW-0597">Phosphoprotein</keyword>
<evidence type="ECO:0000313" key="17">
    <source>
        <dbReference type="EMBL" id="KAK3858504.1"/>
    </source>
</evidence>
<keyword evidence="7" id="KW-0677">Repeat</keyword>
<dbReference type="FunFam" id="1.10.510.10:FF:000010">
    <property type="entry name" value="Ribosomal protein S6 kinase"/>
    <property type="match status" value="1"/>
</dbReference>
<dbReference type="PROSITE" id="PS00107">
    <property type="entry name" value="PROTEIN_KINASE_ATP"/>
    <property type="match status" value="2"/>
</dbReference>
<dbReference type="InterPro" id="IPR000719">
    <property type="entry name" value="Prot_kinase_dom"/>
</dbReference>
<dbReference type="Pfam" id="PF00069">
    <property type="entry name" value="Pkinase"/>
    <property type="match status" value="2"/>
</dbReference>
<keyword evidence="10 13" id="KW-0067">ATP-binding</keyword>
<keyword evidence="4" id="KW-0723">Serine/threonine-protein kinase</keyword>
<dbReference type="EC" id="2.7.11.1" evidence="3"/>
<evidence type="ECO:0000256" key="10">
    <source>
        <dbReference type="ARBA" id="ARBA00022840"/>
    </source>
</evidence>
<evidence type="ECO:0000256" key="12">
    <source>
        <dbReference type="ARBA" id="ARBA00048679"/>
    </source>
</evidence>
<dbReference type="CDD" id="cd05582">
    <property type="entry name" value="STKc_RSK_N"/>
    <property type="match status" value="1"/>
</dbReference>
<comment type="caution">
    <text evidence="17">The sequence shown here is derived from an EMBL/GenBank/DDBJ whole genome shotgun (WGS) entry which is preliminary data.</text>
</comment>
<dbReference type="PANTHER" id="PTHR24351">
    <property type="entry name" value="RIBOSOMAL PROTEIN S6 KINASE"/>
    <property type="match status" value="1"/>
</dbReference>
<evidence type="ECO:0000256" key="5">
    <source>
        <dbReference type="ARBA" id="ARBA00022553"/>
    </source>
</evidence>
<protein>
    <recommendedName>
        <fullName evidence="3">non-specific serine/threonine protein kinase</fullName>
        <ecNumber evidence="3">2.7.11.1</ecNumber>
    </recommendedName>
</protein>
<dbReference type="Proteomes" id="UP001286313">
    <property type="component" value="Unassembled WGS sequence"/>
</dbReference>
<keyword evidence="18" id="KW-1185">Reference proteome</keyword>
<feature type="compositionally biased region" description="Low complexity" evidence="14">
    <location>
        <begin position="40"/>
        <end position="122"/>
    </location>
</feature>
<keyword evidence="8 13" id="KW-0547">Nucleotide-binding</keyword>
<comment type="catalytic activity">
    <reaction evidence="12">
        <text>L-seryl-[protein] + ATP = O-phospho-L-seryl-[protein] + ADP + H(+)</text>
        <dbReference type="Rhea" id="RHEA:17989"/>
        <dbReference type="Rhea" id="RHEA-COMP:9863"/>
        <dbReference type="Rhea" id="RHEA-COMP:11604"/>
        <dbReference type="ChEBI" id="CHEBI:15378"/>
        <dbReference type="ChEBI" id="CHEBI:29999"/>
        <dbReference type="ChEBI" id="CHEBI:30616"/>
        <dbReference type="ChEBI" id="CHEBI:83421"/>
        <dbReference type="ChEBI" id="CHEBI:456216"/>
        <dbReference type="EC" id="2.7.11.1"/>
    </reaction>
</comment>
<reference evidence="17" key="1">
    <citation type="submission" date="2023-10" db="EMBL/GenBank/DDBJ databases">
        <title>Genome assemblies of two species of porcelain crab, Petrolisthes cinctipes and Petrolisthes manimaculis (Anomura: Porcellanidae).</title>
        <authorList>
            <person name="Angst P."/>
        </authorList>
    </citation>
    <scope>NUCLEOTIDE SEQUENCE</scope>
    <source>
        <strain evidence="17">PB745_01</strain>
        <tissue evidence="17">Gill</tissue>
    </source>
</reference>
<dbReference type="GO" id="GO:0005524">
    <property type="term" value="F:ATP binding"/>
    <property type="evidence" value="ECO:0007669"/>
    <property type="project" value="UniProtKB-UniRule"/>
</dbReference>
<dbReference type="InterPro" id="IPR011009">
    <property type="entry name" value="Kinase-like_dom_sf"/>
</dbReference>
<feature type="binding site" evidence="13">
    <location>
        <position position="1079"/>
    </location>
    <ligand>
        <name>ATP</name>
        <dbReference type="ChEBI" id="CHEBI:30616"/>
    </ligand>
</feature>
<feature type="binding site" evidence="13">
    <location>
        <position position="721"/>
    </location>
    <ligand>
        <name>ATP</name>
        <dbReference type="ChEBI" id="CHEBI:30616"/>
    </ligand>
</feature>
<evidence type="ECO:0000259" key="15">
    <source>
        <dbReference type="PROSITE" id="PS50011"/>
    </source>
</evidence>
<evidence type="ECO:0000256" key="7">
    <source>
        <dbReference type="ARBA" id="ARBA00022737"/>
    </source>
</evidence>
<feature type="compositionally biased region" description="Polar residues" evidence="14">
    <location>
        <begin position="181"/>
        <end position="191"/>
    </location>
</feature>
<feature type="compositionally biased region" description="Polar residues" evidence="14">
    <location>
        <begin position="28"/>
        <end position="39"/>
    </location>
</feature>
<evidence type="ECO:0000256" key="1">
    <source>
        <dbReference type="ARBA" id="ARBA00001946"/>
    </source>
</evidence>
<feature type="compositionally biased region" description="Pro residues" evidence="14">
    <location>
        <begin position="503"/>
        <end position="523"/>
    </location>
</feature>
<evidence type="ECO:0000259" key="16">
    <source>
        <dbReference type="PROSITE" id="PS51285"/>
    </source>
</evidence>
<accession>A0AAE1C060</accession>
<evidence type="ECO:0000256" key="8">
    <source>
        <dbReference type="ARBA" id="ARBA00022741"/>
    </source>
</evidence>
<dbReference type="Pfam" id="PF00433">
    <property type="entry name" value="Pkinase_C"/>
    <property type="match status" value="1"/>
</dbReference>
<evidence type="ECO:0000256" key="2">
    <source>
        <dbReference type="ARBA" id="ARBA00009804"/>
    </source>
</evidence>